<accession>A0A7K1LAD0</accession>
<protein>
    <submittedName>
        <fullName evidence="1">Uncharacterized protein</fullName>
    </submittedName>
</protein>
<reference evidence="1 2" key="1">
    <citation type="submission" date="2019-11" db="EMBL/GenBank/DDBJ databases">
        <authorList>
            <person name="Cao P."/>
        </authorList>
    </citation>
    <scope>NUCLEOTIDE SEQUENCE [LARGE SCALE GENOMIC DNA]</scope>
    <source>
        <strain evidence="1 2">NEAU-AAG5</strain>
    </source>
</reference>
<dbReference type="EMBL" id="WOFH01000014">
    <property type="protein sequence ID" value="MUN41391.1"/>
    <property type="molecule type" value="Genomic_DNA"/>
</dbReference>
<gene>
    <name evidence="1" type="ORF">GNZ18_33080</name>
</gene>
<dbReference type="RefSeq" id="WP_156220563.1">
    <property type="nucleotide sequence ID" value="NZ_WOFH01000014.1"/>
</dbReference>
<evidence type="ECO:0000313" key="1">
    <source>
        <dbReference type="EMBL" id="MUN41391.1"/>
    </source>
</evidence>
<dbReference type="Proteomes" id="UP000432015">
    <property type="component" value="Unassembled WGS sequence"/>
</dbReference>
<keyword evidence="2" id="KW-1185">Reference proteome</keyword>
<comment type="caution">
    <text evidence="1">The sequence shown here is derived from an EMBL/GenBank/DDBJ whole genome shotgun (WGS) entry which is preliminary data.</text>
</comment>
<organism evidence="1 2">
    <name type="scientific">Actinomadura litoris</name>
    <dbReference type="NCBI Taxonomy" id="2678616"/>
    <lineage>
        <taxon>Bacteria</taxon>
        <taxon>Bacillati</taxon>
        <taxon>Actinomycetota</taxon>
        <taxon>Actinomycetes</taxon>
        <taxon>Streptosporangiales</taxon>
        <taxon>Thermomonosporaceae</taxon>
        <taxon>Actinomadura</taxon>
    </lineage>
</organism>
<dbReference type="AlphaFoldDB" id="A0A7K1LAD0"/>
<proteinExistence type="predicted"/>
<sequence length="75" mass="7940">MTYSATFKVAEISHPDPATTEVRATAETADITANTEGKVRSMELRVVLDEAETVLKEGDVITASGHFTGVAQSAD</sequence>
<name>A0A7K1LAD0_9ACTN</name>
<evidence type="ECO:0000313" key="2">
    <source>
        <dbReference type="Proteomes" id="UP000432015"/>
    </source>
</evidence>